<dbReference type="AlphaFoldDB" id="U9T2C9"/>
<gene>
    <name evidence="1" type="ORF">GLOINDRAFT_86418</name>
</gene>
<protein>
    <submittedName>
        <fullName evidence="1">Uncharacterized protein</fullName>
    </submittedName>
</protein>
<reference evidence="1" key="1">
    <citation type="submission" date="2013-07" db="EMBL/GenBank/DDBJ databases">
        <title>The genome of an arbuscular mycorrhizal fungus provides insights into the evolution of the oldest plant symbiosis.</title>
        <authorList>
            <consortium name="DOE Joint Genome Institute"/>
            <person name="Tisserant E."/>
            <person name="Malbreil M."/>
            <person name="Kuo A."/>
            <person name="Kohler A."/>
            <person name="Symeonidi A."/>
            <person name="Balestrini R."/>
            <person name="Charron P."/>
            <person name="Duensing N."/>
            <person name="Frei-dit-Frey N."/>
            <person name="Gianinazzi-Pearson V."/>
            <person name="Gilbert B."/>
            <person name="Handa Y."/>
            <person name="Hijri M."/>
            <person name="Kaul R."/>
            <person name="Kawaguchi M."/>
            <person name="Krajinski F."/>
            <person name="Lammers P."/>
            <person name="Lapierre D."/>
            <person name="Masclaux F.G."/>
            <person name="Murat C."/>
            <person name="Morin E."/>
            <person name="Ndikumana S."/>
            <person name="Pagni M."/>
            <person name="Petitpierre D."/>
            <person name="Requena N."/>
            <person name="Rosikiewicz P."/>
            <person name="Riley R."/>
            <person name="Saito K."/>
            <person name="San Clemente H."/>
            <person name="Shapiro H."/>
            <person name="van Tuinen D."/>
            <person name="Becard G."/>
            <person name="Bonfante P."/>
            <person name="Paszkowski U."/>
            <person name="Shachar-Hill Y."/>
            <person name="Young J.P."/>
            <person name="Sanders I.R."/>
            <person name="Henrissat B."/>
            <person name="Rensing S.A."/>
            <person name="Grigoriev I.V."/>
            <person name="Corradi N."/>
            <person name="Roux C."/>
            <person name="Martin F."/>
        </authorList>
    </citation>
    <scope>NUCLEOTIDE SEQUENCE</scope>
    <source>
        <strain evidence="1">DAOM 197198</strain>
    </source>
</reference>
<name>U9T2C9_RHIID</name>
<dbReference type="HOGENOM" id="CLU_1670322_0_0_1"/>
<evidence type="ECO:0000313" key="1">
    <source>
        <dbReference type="EMBL" id="ESA02359.1"/>
    </source>
</evidence>
<organism evidence="1">
    <name type="scientific">Rhizophagus irregularis (strain DAOM 181602 / DAOM 197198 / MUCL 43194)</name>
    <name type="common">Arbuscular mycorrhizal fungus</name>
    <name type="synonym">Glomus intraradices</name>
    <dbReference type="NCBI Taxonomy" id="747089"/>
    <lineage>
        <taxon>Eukaryota</taxon>
        <taxon>Fungi</taxon>
        <taxon>Fungi incertae sedis</taxon>
        <taxon>Mucoromycota</taxon>
        <taxon>Glomeromycotina</taxon>
        <taxon>Glomeromycetes</taxon>
        <taxon>Glomerales</taxon>
        <taxon>Glomeraceae</taxon>
        <taxon>Rhizophagus</taxon>
    </lineage>
</organism>
<accession>U9T2C9</accession>
<dbReference type="EMBL" id="KI295783">
    <property type="protein sequence ID" value="ESA02359.1"/>
    <property type="molecule type" value="Genomic_DNA"/>
</dbReference>
<proteinExistence type="predicted"/>
<sequence>MKKHKSLTSQTLTTERIKLKFSKELSQDFLSETKLNSKISFTSNIENSVDDWTVLRTTAERCLQFLSKLDSNELHKIGELIFRLHTNLLFSTILWNMFDISMIILLFVHYFKHMFYANVIIMQVFGALSYKKHELGKDSLWDQEFSSVRLLFNLQNDK</sequence>